<feature type="region of interest" description="Disordered" evidence="1">
    <location>
        <begin position="746"/>
        <end position="891"/>
    </location>
</feature>
<keyword evidence="2" id="KW-0472">Membrane</keyword>
<feature type="region of interest" description="Disordered" evidence="1">
    <location>
        <begin position="1"/>
        <end position="116"/>
    </location>
</feature>
<evidence type="ECO:0000256" key="1">
    <source>
        <dbReference type="SAM" id="MobiDB-lite"/>
    </source>
</evidence>
<feature type="compositionally biased region" description="Polar residues" evidence="1">
    <location>
        <begin position="874"/>
        <end position="891"/>
    </location>
</feature>
<organism evidence="4 5">
    <name type="scientific">Rhodofomes roseus</name>
    <dbReference type="NCBI Taxonomy" id="34475"/>
    <lineage>
        <taxon>Eukaryota</taxon>
        <taxon>Fungi</taxon>
        <taxon>Dikarya</taxon>
        <taxon>Basidiomycota</taxon>
        <taxon>Agaricomycotina</taxon>
        <taxon>Agaricomycetes</taxon>
        <taxon>Polyporales</taxon>
        <taxon>Rhodofomes</taxon>
    </lineage>
</organism>
<evidence type="ECO:0000313" key="4">
    <source>
        <dbReference type="EMBL" id="TFY64058.1"/>
    </source>
</evidence>
<comment type="caution">
    <text evidence="4">The sequence shown here is derived from an EMBL/GenBank/DDBJ whole genome shotgun (WGS) entry which is preliminary data.</text>
</comment>
<dbReference type="InterPro" id="IPR045338">
    <property type="entry name" value="DUF6535"/>
</dbReference>
<keyword evidence="2" id="KW-1133">Transmembrane helix</keyword>
<evidence type="ECO:0000259" key="3">
    <source>
        <dbReference type="Pfam" id="PF20153"/>
    </source>
</evidence>
<feature type="compositionally biased region" description="Polar residues" evidence="1">
    <location>
        <begin position="74"/>
        <end position="113"/>
    </location>
</feature>
<dbReference type="Pfam" id="PF20153">
    <property type="entry name" value="DUF6535"/>
    <property type="match status" value="1"/>
</dbReference>
<dbReference type="EMBL" id="SEKV01000111">
    <property type="protein sequence ID" value="TFY64058.1"/>
    <property type="molecule type" value="Genomic_DNA"/>
</dbReference>
<proteinExistence type="predicted"/>
<feature type="transmembrane region" description="Helical" evidence="2">
    <location>
        <begin position="180"/>
        <end position="203"/>
    </location>
</feature>
<feature type="domain" description="DUF6535" evidence="3">
    <location>
        <begin position="158"/>
        <end position="360"/>
    </location>
</feature>
<protein>
    <recommendedName>
        <fullName evidence="3">DUF6535 domain-containing protein</fullName>
    </recommendedName>
</protein>
<feature type="transmembrane region" description="Helical" evidence="2">
    <location>
        <begin position="336"/>
        <end position="360"/>
    </location>
</feature>
<dbReference type="AlphaFoldDB" id="A0A4Y9YQP7"/>
<feature type="compositionally biased region" description="Polar residues" evidence="1">
    <location>
        <begin position="53"/>
        <end position="67"/>
    </location>
</feature>
<evidence type="ECO:0000256" key="2">
    <source>
        <dbReference type="SAM" id="Phobius"/>
    </source>
</evidence>
<evidence type="ECO:0000313" key="5">
    <source>
        <dbReference type="Proteomes" id="UP000298390"/>
    </source>
</evidence>
<keyword evidence="2" id="KW-0812">Transmembrane</keyword>
<name>A0A4Y9YQP7_9APHY</name>
<feature type="compositionally biased region" description="Basic and acidic residues" evidence="1">
    <location>
        <begin position="814"/>
        <end position="825"/>
    </location>
</feature>
<accession>A0A4Y9YQP7</accession>
<sequence length="891" mass="96545">MPVMNRPERTSALIPPDQDVEENAMNHDPSATPSPTAAVNSTTLGSNGGNGSRPSQSDPALTGTTRVSPLPDETTPTQCHGLDTSQGASAPSQSDSEPNVNSSGLPGAQASTTKDTKLGDISLNDATERFETSLVNVLRKFVDQKKYQGSDDELSEAWSTLAKEAWSTEKQRVERWRNEINALLVFAGLFSAVVTAFVAPYYAGLLPAPDFNTDILEQQTQISASTLLVLERISSQLGGATTGAAVTVASSSLAAASAMDSSPSSSPSLPPGPPRWIATVWFISLVFSLSAASVALAINQWLNFHVEQTGLRSAPQKLWTWRLRRDAIDTWKVESIVGLLPCLLQIALVLFLVGIIGYLMEIGPDIAAPSAVFIGLLLLFLVATSFLPALTEYSPYKSPQAWWICQACRSMQYMLCWFVLRLCRVTLSSLGIGPPTRTSSLNADRIYRWMEALRVSIAQHQAHLHTLMKTNWLGHEQLFLRRLLTAQKVKTTLFSYIYNMTTDMDVLYAMKICLQKGSQFLAVRGGEVAAIGEARTSVLSSQAYADSLARQSRKSPGDELQYDSLDSTATVLIGHMVLDTFFRPQTELDDDTQALHLELNRRVLAGLIRAMPPADGYRACMSLFQRLDDGRPSTKQQRATLEVIQDVYITIDYLAEDWWGLKQQIMQKIRKFECAPHTELYRLRNVQDWQGEGWLECAADEPPEAAGPGPTEAGDERARDLPEPRPDHPKRSITQSLIDTVHTLEGSTAQGPDTEMQAVGAGSTAASDAPRATDTATPAVSRAAPAFATTHDETESPHAQGPDAAQTEAVHPLQDTEPHADDSDVARVIAEAGTSAGEGHQDRVAGANERADVGQGGDAHSSLEGLVAPGDGPTQPSELHQELGEQNQNTG</sequence>
<feature type="compositionally biased region" description="Polar residues" evidence="1">
    <location>
        <begin position="29"/>
        <end position="39"/>
    </location>
</feature>
<dbReference type="Proteomes" id="UP000298390">
    <property type="component" value="Unassembled WGS sequence"/>
</dbReference>
<gene>
    <name evidence="4" type="ORF">EVJ58_g2878</name>
</gene>
<feature type="compositionally biased region" description="Basic and acidic residues" evidence="1">
    <location>
        <begin position="714"/>
        <end position="730"/>
    </location>
</feature>
<feature type="region of interest" description="Disordered" evidence="1">
    <location>
        <begin position="699"/>
        <end position="733"/>
    </location>
</feature>
<feature type="compositionally biased region" description="Low complexity" evidence="1">
    <location>
        <begin position="763"/>
        <end position="779"/>
    </location>
</feature>
<feature type="transmembrane region" description="Helical" evidence="2">
    <location>
        <begin position="276"/>
        <end position="298"/>
    </location>
</feature>
<feature type="transmembrane region" description="Helical" evidence="2">
    <location>
        <begin position="366"/>
        <end position="389"/>
    </location>
</feature>
<reference evidence="4 5" key="1">
    <citation type="submission" date="2019-01" db="EMBL/GenBank/DDBJ databases">
        <title>Genome sequencing of the rare red list fungi Fomitopsis rosea.</title>
        <authorList>
            <person name="Buettner E."/>
            <person name="Kellner H."/>
        </authorList>
    </citation>
    <scope>NUCLEOTIDE SEQUENCE [LARGE SCALE GENOMIC DNA]</scope>
    <source>
        <strain evidence="4 5">DSM 105464</strain>
    </source>
</reference>